<name>A0ABU3QGH0_9ACTN</name>
<sequence length="41" mass="4460">MIVEATVGAYGEAEQRKSLSPTSMDRTTGASLSYFGERAYQ</sequence>
<accession>A0ABU3QGH0</accession>
<evidence type="ECO:0000313" key="2">
    <source>
        <dbReference type="EMBL" id="MDT9681855.1"/>
    </source>
</evidence>
<dbReference type="RefSeq" id="WP_315876939.1">
    <property type="nucleotide sequence ID" value="NZ_JAWCTQ010000006.1"/>
</dbReference>
<protein>
    <submittedName>
        <fullName evidence="2">Uncharacterized protein</fullName>
    </submittedName>
</protein>
<gene>
    <name evidence="2" type="ORF">RND61_07175</name>
</gene>
<evidence type="ECO:0000313" key="3">
    <source>
        <dbReference type="Proteomes" id="UP001250181"/>
    </source>
</evidence>
<keyword evidence="3" id="KW-1185">Reference proteome</keyword>
<comment type="caution">
    <text evidence="2">The sequence shown here is derived from an EMBL/GenBank/DDBJ whole genome shotgun (WGS) entry which is preliminary data.</text>
</comment>
<dbReference type="EMBL" id="JAWCTQ010000006">
    <property type="protein sequence ID" value="MDT9681855.1"/>
    <property type="molecule type" value="Genomic_DNA"/>
</dbReference>
<evidence type="ECO:0000256" key="1">
    <source>
        <dbReference type="SAM" id="MobiDB-lite"/>
    </source>
</evidence>
<organism evidence="2 3">
    <name type="scientific">Streptomyces tamarix</name>
    <dbReference type="NCBI Taxonomy" id="3078565"/>
    <lineage>
        <taxon>Bacteria</taxon>
        <taxon>Bacillati</taxon>
        <taxon>Actinomycetota</taxon>
        <taxon>Actinomycetes</taxon>
        <taxon>Kitasatosporales</taxon>
        <taxon>Streptomycetaceae</taxon>
        <taxon>Streptomyces</taxon>
    </lineage>
</organism>
<reference evidence="2 3" key="1">
    <citation type="submission" date="2023-09" db="EMBL/GenBank/DDBJ databases">
        <title>Streptomyces sp. nov.: A antagonism against Alternaria gaisen Producing Streptochlin, Isolated from Tamarix root soil.</title>
        <authorList>
            <person name="Chen Y."/>
        </authorList>
    </citation>
    <scope>NUCLEOTIDE SEQUENCE [LARGE SCALE GENOMIC DNA]</scope>
    <source>
        <strain evidence="2 3">TRM76323</strain>
    </source>
</reference>
<dbReference type="Proteomes" id="UP001250181">
    <property type="component" value="Unassembled WGS sequence"/>
</dbReference>
<feature type="compositionally biased region" description="Polar residues" evidence="1">
    <location>
        <begin position="18"/>
        <end position="30"/>
    </location>
</feature>
<proteinExistence type="predicted"/>
<feature type="region of interest" description="Disordered" evidence="1">
    <location>
        <begin position="1"/>
        <end position="30"/>
    </location>
</feature>